<dbReference type="PANTHER" id="PTHR16305">
    <property type="entry name" value="TESTICULAR SOLUBLE ADENYLYL CYCLASE"/>
    <property type="match status" value="1"/>
</dbReference>
<dbReference type="InterPro" id="IPR011990">
    <property type="entry name" value="TPR-like_helical_dom_sf"/>
</dbReference>
<dbReference type="GO" id="GO:0003677">
    <property type="term" value="F:DNA binding"/>
    <property type="evidence" value="ECO:0007669"/>
    <property type="project" value="InterPro"/>
</dbReference>
<evidence type="ECO:0000259" key="3">
    <source>
        <dbReference type="PROSITE" id="PS50125"/>
    </source>
</evidence>
<protein>
    <submittedName>
        <fullName evidence="4">Adenylate and Guanylate cyclase catalytic domain-containing protein</fullName>
    </submittedName>
</protein>
<proteinExistence type="predicted"/>
<dbReference type="RefSeq" id="WP_090541390.1">
    <property type="nucleotide sequence ID" value="NZ_FOYD01000022.1"/>
</dbReference>
<dbReference type="GO" id="GO:0009190">
    <property type="term" value="P:cyclic nucleotide biosynthetic process"/>
    <property type="evidence" value="ECO:0007669"/>
    <property type="project" value="InterPro"/>
</dbReference>
<name>A0A1I6C9P2_9GAMM</name>
<dbReference type="EMBL" id="FOYD01000022">
    <property type="protein sequence ID" value="SFQ89889.1"/>
    <property type="molecule type" value="Genomic_DNA"/>
</dbReference>
<evidence type="ECO:0000313" key="4">
    <source>
        <dbReference type="EMBL" id="SFQ89889.1"/>
    </source>
</evidence>
<dbReference type="InterPro" id="IPR019734">
    <property type="entry name" value="TPR_rpt"/>
</dbReference>
<feature type="domain" description="Guanylate cyclase" evidence="3">
    <location>
        <begin position="270"/>
        <end position="391"/>
    </location>
</feature>
<dbReference type="Gene3D" id="1.25.40.10">
    <property type="entry name" value="Tetratricopeptide repeat domain"/>
    <property type="match status" value="2"/>
</dbReference>
<dbReference type="GO" id="GO:0005524">
    <property type="term" value="F:ATP binding"/>
    <property type="evidence" value="ECO:0007669"/>
    <property type="project" value="UniProtKB-KW"/>
</dbReference>
<dbReference type="SMART" id="SM01043">
    <property type="entry name" value="BTAD"/>
    <property type="match status" value="1"/>
</dbReference>
<dbReference type="Gene3D" id="1.10.10.10">
    <property type="entry name" value="Winged helix-like DNA-binding domain superfamily/Winged helix DNA-binding domain"/>
    <property type="match status" value="1"/>
</dbReference>
<evidence type="ECO:0000313" key="5">
    <source>
        <dbReference type="Proteomes" id="UP000242815"/>
    </source>
</evidence>
<dbReference type="InterPro" id="IPR001054">
    <property type="entry name" value="A/G_cyclase"/>
</dbReference>
<sequence>MAIHDAPQIEIHLLGEIQVTVGGASLSGKRYAKVLALLAYLAVESGRRHSREALADLLWPALGADEARTNLRQALYYLRRAFGNNNFLVTDRTSVGVSEGSYWLDLEAFLAAESNCPDCRAGQPPCSACLTAMAGRMTLYRGEFLAGLTVDEVPEFEEWRGKQRERLHCEALGLLERLRAGHEQRGELEQALIYARRYTLLEPWDEEGQRQLMALLARNGQKGAALAQYESCREILARDLGLEPEAATYSLMERIRNDGLLPSPQKPVSATVRANRRQATIVCGRFIIRGENDPEIIAEQLRTPRQLCSRLMQRHGGLLAQTHGGSFFVYFGYPVASENAAIQAVRAAVQLAQEAEVRLCIGIHTGAIVTGNDPALPDVAGVASNIAARLCDAAEPEGVVISEETRRLVEGFFHVDTLEHLPGADASSASQIYRVVGQTDASNRLDARQRLAPLAGRRAELARLRQLWKESKKGRGQFILIRGEPGIGKSRLIRALRDGVANEPCTVRELHCFPEYLHSPLRPVVVLLETVFQLLPTDPPAVRRDKIRSYLAEQYPAIRSETLPVVAALLDAADDDAPGLPPQSHKERTFQVLHQLLGALAARQPLLLIVEDLHWVDPSSLELLQRLASEPIAAPVLTVCSARPEFQAAGLSDETTVELGPLSDTNVSQLVDGLGIPLDEDARQRIVSKAEGVPLFAEEMALMKASTASDAEIPATLQYLLLARLDALQEARHTAQLAATIGRRFDRALLERVATDEPVALDSALRILREERIITPVDKDGSVFEFRHGLIQEAAYRSQTREDRRRAHHRIAEALECHFPQHAAQQPDQLARHFADAGAAAQALPRWLAAGRRALRASANAEAADHLRNGLALLKQLPADDKRREWELNLLLPLGQALLTLHGYGSAEAAAVYERAFALCHEQMPDRQRFEVLWGRWMVSSSREDSNFSVSEELASELLDAALASKDTNLLSYAHSANANIALWRGEFERACYSAETALASPINPLHPPLDGYAPHVSSLAHLSWARSRQGRIQEAREASERSIALAQTLEHADSLCFALIHAALLHSFLHDKSLAVDHAEQALIIADRYRLALWQSASRMVLGWAQAIDGDARGIERIQASAARAQDVMPSVMGAFLYALAEAYGFLDESSAQLKTIDVALETTAKVGDQLHQADLYRLRAEALLRLGHHEQAGAAFDTALRIAKQQGALAITRRIKDGLELLSGVN</sequence>
<dbReference type="PANTHER" id="PTHR16305:SF28">
    <property type="entry name" value="GUANYLATE CYCLASE DOMAIN-CONTAINING PROTEIN"/>
    <property type="match status" value="1"/>
</dbReference>
<dbReference type="SUPFAM" id="SSF48452">
    <property type="entry name" value="TPR-like"/>
    <property type="match status" value="2"/>
</dbReference>
<dbReference type="AlphaFoldDB" id="A0A1I6C9P2"/>
<gene>
    <name evidence="4" type="ORF">SAMN05216578_1222</name>
</gene>
<keyword evidence="1" id="KW-0547">Nucleotide-binding</keyword>
<dbReference type="GO" id="GO:0004016">
    <property type="term" value="F:adenylate cyclase activity"/>
    <property type="evidence" value="ECO:0007669"/>
    <property type="project" value="TreeGrafter"/>
</dbReference>
<dbReference type="PROSITE" id="PS50125">
    <property type="entry name" value="GUANYLATE_CYCLASE_2"/>
    <property type="match status" value="1"/>
</dbReference>
<dbReference type="InterPro" id="IPR036388">
    <property type="entry name" value="WH-like_DNA-bd_sf"/>
</dbReference>
<dbReference type="InterPro" id="IPR016032">
    <property type="entry name" value="Sig_transdc_resp-reg_C-effctor"/>
</dbReference>
<keyword evidence="2" id="KW-0067">ATP-binding</keyword>
<reference evidence="4 5" key="1">
    <citation type="submission" date="2016-10" db="EMBL/GenBank/DDBJ databases">
        <authorList>
            <person name="de Groot N.N."/>
        </authorList>
    </citation>
    <scope>NUCLEOTIDE SEQUENCE [LARGE SCALE GENOMIC DNA]</scope>
    <source>
        <strain evidence="4 5">JCM 18415</strain>
    </source>
</reference>
<dbReference type="InterPro" id="IPR005158">
    <property type="entry name" value="BTAD"/>
</dbReference>
<dbReference type="STRING" id="1002526.SAMN05216578_1222"/>
<dbReference type="Pfam" id="PF03704">
    <property type="entry name" value="BTAD"/>
    <property type="match status" value="1"/>
</dbReference>
<dbReference type="Gene3D" id="3.30.70.1230">
    <property type="entry name" value="Nucleotide cyclase"/>
    <property type="match status" value="1"/>
</dbReference>
<dbReference type="GO" id="GO:0006355">
    <property type="term" value="P:regulation of DNA-templated transcription"/>
    <property type="evidence" value="ECO:0007669"/>
    <property type="project" value="InterPro"/>
</dbReference>
<dbReference type="Proteomes" id="UP000242815">
    <property type="component" value="Unassembled WGS sequence"/>
</dbReference>
<dbReference type="InterPro" id="IPR041664">
    <property type="entry name" value="AAA_16"/>
</dbReference>
<dbReference type="Pfam" id="PF13191">
    <property type="entry name" value="AAA_16"/>
    <property type="match status" value="1"/>
</dbReference>
<dbReference type="SMART" id="SM00028">
    <property type="entry name" value="TPR"/>
    <property type="match status" value="3"/>
</dbReference>
<dbReference type="InterPro" id="IPR027417">
    <property type="entry name" value="P-loop_NTPase"/>
</dbReference>
<accession>A0A1I6C9P2</accession>
<dbReference type="Pfam" id="PF00211">
    <property type="entry name" value="Guanylate_cyc"/>
    <property type="match status" value="1"/>
</dbReference>
<dbReference type="SUPFAM" id="SSF55073">
    <property type="entry name" value="Nucleotide cyclase"/>
    <property type="match status" value="1"/>
</dbReference>
<dbReference type="CDD" id="cd07302">
    <property type="entry name" value="CHD"/>
    <property type="match status" value="1"/>
</dbReference>
<evidence type="ECO:0000256" key="2">
    <source>
        <dbReference type="ARBA" id="ARBA00022840"/>
    </source>
</evidence>
<evidence type="ECO:0000256" key="1">
    <source>
        <dbReference type="ARBA" id="ARBA00022741"/>
    </source>
</evidence>
<dbReference type="InterPro" id="IPR029787">
    <property type="entry name" value="Nucleotide_cyclase"/>
</dbReference>
<organism evidence="4 5">
    <name type="scientific">Halopseudomonas formosensis</name>
    <dbReference type="NCBI Taxonomy" id="1002526"/>
    <lineage>
        <taxon>Bacteria</taxon>
        <taxon>Pseudomonadati</taxon>
        <taxon>Pseudomonadota</taxon>
        <taxon>Gammaproteobacteria</taxon>
        <taxon>Pseudomonadales</taxon>
        <taxon>Pseudomonadaceae</taxon>
        <taxon>Halopseudomonas</taxon>
    </lineage>
</organism>
<dbReference type="GO" id="GO:0035556">
    <property type="term" value="P:intracellular signal transduction"/>
    <property type="evidence" value="ECO:0007669"/>
    <property type="project" value="InterPro"/>
</dbReference>
<dbReference type="SUPFAM" id="SSF46894">
    <property type="entry name" value="C-terminal effector domain of the bipartite response regulators"/>
    <property type="match status" value="1"/>
</dbReference>
<dbReference type="OrthoDB" id="9816555at2"/>
<dbReference type="SUPFAM" id="SSF52540">
    <property type="entry name" value="P-loop containing nucleoside triphosphate hydrolases"/>
    <property type="match status" value="1"/>
</dbReference>
<dbReference type="GO" id="GO:0005737">
    <property type="term" value="C:cytoplasm"/>
    <property type="evidence" value="ECO:0007669"/>
    <property type="project" value="TreeGrafter"/>
</dbReference>